<evidence type="ECO:0008006" key="4">
    <source>
        <dbReference type="Google" id="ProtNLM"/>
    </source>
</evidence>
<dbReference type="RefSeq" id="WP_087434881.1">
    <property type="nucleotide sequence ID" value="NZ_JAMDLV010000026.1"/>
</dbReference>
<organism evidence="2 3">
    <name type="scientific">Paenibacillus apiarius</name>
    <dbReference type="NCBI Taxonomy" id="46240"/>
    <lineage>
        <taxon>Bacteria</taxon>
        <taxon>Bacillati</taxon>
        <taxon>Bacillota</taxon>
        <taxon>Bacilli</taxon>
        <taxon>Bacillales</taxon>
        <taxon>Paenibacillaceae</taxon>
        <taxon>Paenibacillus</taxon>
    </lineage>
</organism>
<keyword evidence="1" id="KW-0472">Membrane</keyword>
<comment type="caution">
    <text evidence="2">The sequence shown here is derived from an EMBL/GenBank/DDBJ whole genome shotgun (WGS) entry which is preliminary data.</text>
</comment>
<feature type="transmembrane region" description="Helical" evidence="1">
    <location>
        <begin position="69"/>
        <end position="87"/>
    </location>
</feature>
<dbReference type="Proteomes" id="UP001207626">
    <property type="component" value="Unassembled WGS sequence"/>
</dbReference>
<dbReference type="EMBL" id="JAMDLW010000056">
    <property type="protein sequence ID" value="MCY9522903.1"/>
    <property type="molecule type" value="Genomic_DNA"/>
</dbReference>
<name>A0ABT4E2Z6_9BACL</name>
<protein>
    <recommendedName>
        <fullName evidence="4">DUF4306 domain-containing protein</fullName>
    </recommendedName>
</protein>
<keyword evidence="3" id="KW-1185">Reference proteome</keyword>
<keyword evidence="1" id="KW-1133">Transmembrane helix</keyword>
<keyword evidence="1" id="KW-0812">Transmembrane</keyword>
<feature type="transmembrane region" description="Helical" evidence="1">
    <location>
        <begin position="7"/>
        <end position="27"/>
    </location>
</feature>
<accession>A0ABT4E2Z6</accession>
<evidence type="ECO:0000313" key="2">
    <source>
        <dbReference type="EMBL" id="MCY9522903.1"/>
    </source>
</evidence>
<reference evidence="2 3" key="1">
    <citation type="submission" date="2022-05" db="EMBL/GenBank/DDBJ databases">
        <title>Genome Sequencing of Bee-Associated Microbes.</title>
        <authorList>
            <person name="Dunlap C."/>
        </authorList>
    </citation>
    <scope>NUCLEOTIDE SEQUENCE [LARGE SCALE GENOMIC DNA]</scope>
    <source>
        <strain evidence="2 3">NRRL NRS-1438</strain>
    </source>
</reference>
<sequence length="94" mass="11365">MMKRINEILLAIYGIMILIFGVLYVPYHLIWGPEENLYDVKYAPLWKTIEYNKYINGFQPIYQLQLPKLVYEIFIITLVFLIIYLLFNNRKSNK</sequence>
<gene>
    <name evidence="2" type="ORF">M5X09_25120</name>
</gene>
<proteinExistence type="predicted"/>
<evidence type="ECO:0000256" key="1">
    <source>
        <dbReference type="SAM" id="Phobius"/>
    </source>
</evidence>
<evidence type="ECO:0000313" key="3">
    <source>
        <dbReference type="Proteomes" id="UP001207626"/>
    </source>
</evidence>